<keyword evidence="2" id="KW-0560">Oxidoreductase</keyword>
<dbReference type="PANTHER" id="PTHR40624">
    <property type="entry name" value="BIOSYNTHESIS MONOOXYGENASE, PUTATIVE (AFU_ORTHOLOGUE AFUA_1G12025)-RELATED"/>
    <property type="match status" value="1"/>
</dbReference>
<dbReference type="InterPro" id="IPR011008">
    <property type="entry name" value="Dimeric_a/b-barrel"/>
</dbReference>
<dbReference type="Pfam" id="PF03992">
    <property type="entry name" value="ABM"/>
    <property type="match status" value="1"/>
</dbReference>
<gene>
    <name evidence="2" type="ORF">PHISCL_02823</name>
</gene>
<protein>
    <submittedName>
        <fullName evidence="2">Antibiotic biosynthesis monooxygenase</fullName>
    </submittedName>
</protein>
<accession>A0A3A2ZNQ0</accession>
<dbReference type="EMBL" id="MVGC01000066">
    <property type="protein sequence ID" value="RJE24869.1"/>
    <property type="molecule type" value="Genomic_DNA"/>
</dbReference>
<feature type="domain" description="ABM" evidence="1">
    <location>
        <begin position="9"/>
        <end position="78"/>
    </location>
</feature>
<dbReference type="InterPro" id="IPR007138">
    <property type="entry name" value="ABM_dom"/>
</dbReference>
<dbReference type="Proteomes" id="UP000266188">
    <property type="component" value="Unassembled WGS sequence"/>
</dbReference>
<sequence>MSSEEVNLVAILYPKPERAGELSGLLAELTKKVLANEPDTLTYYAFSTKENSEIIVVERNQAATQAHVKSSYFQEFAAKVPDLVVRPMEVKMGHQLASSERVLRI</sequence>
<reference evidence="3" key="1">
    <citation type="submission" date="2017-02" db="EMBL/GenBank/DDBJ databases">
        <authorList>
            <person name="Tafer H."/>
            <person name="Lopandic K."/>
        </authorList>
    </citation>
    <scope>NUCLEOTIDE SEQUENCE [LARGE SCALE GENOMIC DNA]</scope>
    <source>
        <strain evidence="3">CBS 366.77</strain>
    </source>
</reference>
<dbReference type="STRING" id="2070753.A0A3A2ZNQ0"/>
<name>A0A3A2ZNQ0_9EURO</name>
<dbReference type="GO" id="GO:0004497">
    <property type="term" value="F:monooxygenase activity"/>
    <property type="evidence" value="ECO:0007669"/>
    <property type="project" value="UniProtKB-KW"/>
</dbReference>
<dbReference type="Gene3D" id="3.30.70.100">
    <property type="match status" value="1"/>
</dbReference>
<keyword evidence="3" id="KW-1185">Reference proteome</keyword>
<evidence type="ECO:0000313" key="2">
    <source>
        <dbReference type="EMBL" id="RJE24869.1"/>
    </source>
</evidence>
<dbReference type="AlphaFoldDB" id="A0A3A2ZNQ0"/>
<evidence type="ECO:0000259" key="1">
    <source>
        <dbReference type="Pfam" id="PF03992"/>
    </source>
</evidence>
<keyword evidence="2" id="KW-0503">Monooxygenase</keyword>
<proteinExistence type="predicted"/>
<evidence type="ECO:0000313" key="3">
    <source>
        <dbReference type="Proteomes" id="UP000266188"/>
    </source>
</evidence>
<dbReference type="OrthoDB" id="10011777at2759"/>
<dbReference type="PANTHER" id="PTHR40624:SF1">
    <property type="entry name" value="BIOSYNTHESIS MONOOXYGENASE, PUTATIVE (AFU_ORTHOLOGUE AFUA_1G12025)-RELATED"/>
    <property type="match status" value="1"/>
</dbReference>
<dbReference type="SUPFAM" id="SSF54909">
    <property type="entry name" value="Dimeric alpha+beta barrel"/>
    <property type="match status" value="1"/>
</dbReference>
<comment type="caution">
    <text evidence="2">The sequence shown here is derived from an EMBL/GenBank/DDBJ whole genome shotgun (WGS) entry which is preliminary data.</text>
</comment>
<organism evidence="2 3">
    <name type="scientific">Aspergillus sclerotialis</name>
    <dbReference type="NCBI Taxonomy" id="2070753"/>
    <lineage>
        <taxon>Eukaryota</taxon>
        <taxon>Fungi</taxon>
        <taxon>Dikarya</taxon>
        <taxon>Ascomycota</taxon>
        <taxon>Pezizomycotina</taxon>
        <taxon>Eurotiomycetes</taxon>
        <taxon>Eurotiomycetidae</taxon>
        <taxon>Eurotiales</taxon>
        <taxon>Aspergillaceae</taxon>
        <taxon>Aspergillus</taxon>
        <taxon>Aspergillus subgen. Polypaecilum</taxon>
    </lineage>
</organism>